<gene>
    <name evidence="13" type="ORF">CAE01nite_20090</name>
</gene>
<proteinExistence type="predicted"/>
<evidence type="ECO:0000256" key="8">
    <source>
        <dbReference type="ARBA" id="ARBA00022777"/>
    </source>
</evidence>
<keyword evidence="8" id="KW-0418">Kinase</keyword>
<evidence type="ECO:0000256" key="3">
    <source>
        <dbReference type="ARBA" id="ARBA00022448"/>
    </source>
</evidence>
<keyword evidence="3" id="KW-0813">Transport</keyword>
<dbReference type="InterPro" id="IPR016152">
    <property type="entry name" value="PTrfase/Anion_transptr"/>
</dbReference>
<comment type="caution">
    <text evidence="13">The sequence shown here is derived from an EMBL/GenBank/DDBJ whole genome shotgun (WGS) entry which is preliminary data.</text>
</comment>
<dbReference type="GO" id="GO:0005886">
    <property type="term" value="C:plasma membrane"/>
    <property type="evidence" value="ECO:0007669"/>
    <property type="project" value="TreeGrafter"/>
</dbReference>
<dbReference type="PROSITE" id="PS51094">
    <property type="entry name" value="PTS_EIIA_TYPE_2"/>
    <property type="match status" value="1"/>
</dbReference>
<evidence type="ECO:0000256" key="2">
    <source>
        <dbReference type="ARBA" id="ARBA00014783"/>
    </source>
</evidence>
<dbReference type="Pfam" id="PF00359">
    <property type="entry name" value="PTS_EIIA_2"/>
    <property type="match status" value="1"/>
</dbReference>
<evidence type="ECO:0000259" key="12">
    <source>
        <dbReference type="PROSITE" id="PS51094"/>
    </source>
</evidence>
<keyword evidence="7" id="KW-0598">Phosphotransferase system</keyword>
<dbReference type="PROSITE" id="PS00372">
    <property type="entry name" value="PTS_EIIA_TYPE_2_HIS"/>
    <property type="match status" value="1"/>
</dbReference>
<evidence type="ECO:0000256" key="10">
    <source>
        <dbReference type="ARBA" id="ARBA00030956"/>
    </source>
</evidence>
<dbReference type="AlphaFoldDB" id="A0A512DCT1"/>
<organism evidence="13 14">
    <name type="scientific">Cellulomonas aerilata</name>
    <dbReference type="NCBI Taxonomy" id="515326"/>
    <lineage>
        <taxon>Bacteria</taxon>
        <taxon>Bacillati</taxon>
        <taxon>Actinomycetota</taxon>
        <taxon>Actinomycetes</taxon>
        <taxon>Micrococcales</taxon>
        <taxon>Cellulomonadaceae</taxon>
        <taxon>Cellulomonas</taxon>
    </lineage>
</organism>
<keyword evidence="5" id="KW-0762">Sugar transport</keyword>
<evidence type="ECO:0000256" key="1">
    <source>
        <dbReference type="ARBA" id="ARBA00002434"/>
    </source>
</evidence>
<evidence type="ECO:0000256" key="6">
    <source>
        <dbReference type="ARBA" id="ARBA00022679"/>
    </source>
</evidence>
<keyword evidence="4" id="KW-0597">Phosphoprotein</keyword>
<feature type="domain" description="PTS EIIA type-2" evidence="12">
    <location>
        <begin position="15"/>
        <end position="155"/>
    </location>
</feature>
<dbReference type="Gene3D" id="3.40.930.10">
    <property type="entry name" value="Mannitol-specific EII, Chain A"/>
    <property type="match status" value="1"/>
</dbReference>
<evidence type="ECO:0000256" key="4">
    <source>
        <dbReference type="ARBA" id="ARBA00022553"/>
    </source>
</evidence>
<keyword evidence="6" id="KW-0808">Transferase</keyword>
<accession>A0A512DCT1</accession>
<dbReference type="GO" id="GO:0009401">
    <property type="term" value="P:phosphoenolpyruvate-dependent sugar phosphotransferase system"/>
    <property type="evidence" value="ECO:0007669"/>
    <property type="project" value="UniProtKB-KW"/>
</dbReference>
<dbReference type="CDD" id="cd00211">
    <property type="entry name" value="PTS_IIA_fru"/>
    <property type="match status" value="1"/>
</dbReference>
<keyword evidence="14" id="KW-1185">Reference proteome</keyword>
<evidence type="ECO:0000313" key="14">
    <source>
        <dbReference type="Proteomes" id="UP000321181"/>
    </source>
</evidence>
<sequence>MTQTSPTPADEGADDVLSKDLIVISGSARTKEDAIREAGALLVQAEAVSPAYVDAMLERERSYTTYMGSLLAIPHGTNESKASIKRSAISLVRYDEPLEWGDGNPVRVVVGIAGAEGGHLEVLSKVALVFSDDDLARGILQAGSAGEIYDILQSVNDD</sequence>
<evidence type="ECO:0000313" key="13">
    <source>
        <dbReference type="EMBL" id="GEO34284.1"/>
    </source>
</evidence>
<dbReference type="GO" id="GO:0090563">
    <property type="term" value="F:protein-phosphocysteine-sugar phosphotransferase activity"/>
    <property type="evidence" value="ECO:0007669"/>
    <property type="project" value="TreeGrafter"/>
</dbReference>
<evidence type="ECO:0000256" key="5">
    <source>
        <dbReference type="ARBA" id="ARBA00022597"/>
    </source>
</evidence>
<evidence type="ECO:0000256" key="11">
    <source>
        <dbReference type="ARBA" id="ARBA00030962"/>
    </source>
</evidence>
<dbReference type="InterPro" id="IPR050893">
    <property type="entry name" value="Sugar_PTS"/>
</dbReference>
<dbReference type="OrthoDB" id="1640042at2"/>
<dbReference type="RefSeq" id="WP_146903548.1">
    <property type="nucleotide sequence ID" value="NZ_BAAARM010000003.1"/>
</dbReference>
<name>A0A512DCT1_9CELL</name>
<dbReference type="EMBL" id="BJYY01000013">
    <property type="protein sequence ID" value="GEO34284.1"/>
    <property type="molecule type" value="Genomic_DNA"/>
</dbReference>
<evidence type="ECO:0000256" key="7">
    <source>
        <dbReference type="ARBA" id="ARBA00022683"/>
    </source>
</evidence>
<dbReference type="PANTHER" id="PTHR30181">
    <property type="entry name" value="MANNITOL PERMEASE IIC COMPONENT"/>
    <property type="match status" value="1"/>
</dbReference>
<dbReference type="GO" id="GO:0016301">
    <property type="term" value="F:kinase activity"/>
    <property type="evidence" value="ECO:0007669"/>
    <property type="project" value="UniProtKB-KW"/>
</dbReference>
<dbReference type="SUPFAM" id="SSF55804">
    <property type="entry name" value="Phoshotransferase/anion transport protein"/>
    <property type="match status" value="1"/>
</dbReference>
<reference evidence="13 14" key="1">
    <citation type="submission" date="2019-07" db="EMBL/GenBank/DDBJ databases">
        <title>Whole genome shotgun sequence of Cellulomonas aerilata NBRC 106308.</title>
        <authorList>
            <person name="Hosoyama A."/>
            <person name="Uohara A."/>
            <person name="Ohji S."/>
            <person name="Ichikawa N."/>
        </authorList>
    </citation>
    <scope>NUCLEOTIDE SEQUENCE [LARGE SCALE GENOMIC DNA]</scope>
    <source>
        <strain evidence="13 14">NBRC 106308</strain>
    </source>
</reference>
<dbReference type="Proteomes" id="UP000321181">
    <property type="component" value="Unassembled WGS sequence"/>
</dbReference>
<comment type="function">
    <text evidence="1">The phosphoenolpyruvate-dependent sugar phosphotransferase system (sugar PTS), a major carbohydrate active transport system, catalyzes the phosphorylation of incoming sugar substrates concomitantly with their translocation across the cell membrane. The enzyme II CmtAB PTS system is involved in D-mannitol transport.</text>
</comment>
<protein>
    <recommendedName>
        <fullName evidence="2">Mannitol-specific phosphotransferase enzyme IIA component</fullName>
    </recommendedName>
    <alternativeName>
        <fullName evidence="10">EIIA</fullName>
    </alternativeName>
    <alternativeName>
        <fullName evidence="11">EIII</fullName>
    </alternativeName>
    <alternativeName>
        <fullName evidence="9">PTS system mannitol-specific EIIA component</fullName>
    </alternativeName>
</protein>
<evidence type="ECO:0000256" key="9">
    <source>
        <dbReference type="ARBA" id="ARBA00029908"/>
    </source>
</evidence>
<dbReference type="PANTHER" id="PTHR30181:SF2">
    <property type="entry name" value="PTS SYSTEM MANNITOL-SPECIFIC EIICBA COMPONENT"/>
    <property type="match status" value="1"/>
</dbReference>
<dbReference type="InterPro" id="IPR002178">
    <property type="entry name" value="PTS_EIIA_type-2_dom"/>
</dbReference>